<dbReference type="RefSeq" id="WP_247027035.1">
    <property type="nucleotide sequence ID" value="NZ_JALKCH010000003.1"/>
</dbReference>
<evidence type="ECO:0000256" key="1">
    <source>
        <dbReference type="SAM" id="Phobius"/>
    </source>
</evidence>
<proteinExistence type="predicted"/>
<keyword evidence="1" id="KW-0812">Transmembrane</keyword>
<reference evidence="2 3" key="1">
    <citation type="submission" date="2022-04" db="EMBL/GenBank/DDBJ databases">
        <authorList>
            <person name="Grouzdev D.S."/>
            <person name="Pantiukh K.S."/>
            <person name="Krutkina M.S."/>
        </authorList>
    </citation>
    <scope>NUCLEOTIDE SEQUENCE [LARGE SCALE GENOMIC DNA]</scope>
    <source>
        <strain evidence="2 3">6x-1</strain>
    </source>
</reference>
<dbReference type="InterPro" id="IPR051239">
    <property type="entry name" value="2'-dNMP_N-hydrolase"/>
</dbReference>
<feature type="transmembrane region" description="Helical" evidence="1">
    <location>
        <begin position="178"/>
        <end position="200"/>
    </location>
</feature>
<dbReference type="PANTHER" id="PTHR15364">
    <property type="entry name" value="2'-DEOXYNUCLEOSIDE 5'-PHOSPHATE N-HYDROLASE 1"/>
    <property type="match status" value="1"/>
</dbReference>
<keyword evidence="1" id="KW-1133">Transmembrane helix</keyword>
<dbReference type="SUPFAM" id="SSF52309">
    <property type="entry name" value="N-(deoxy)ribosyltransferase-like"/>
    <property type="match status" value="1"/>
</dbReference>
<dbReference type="EMBL" id="JALKCH010000003">
    <property type="protein sequence ID" value="MCK0196174.1"/>
    <property type="molecule type" value="Genomic_DNA"/>
</dbReference>
<dbReference type="Pfam" id="PF05014">
    <property type="entry name" value="Nuc_deoxyrib_tr"/>
    <property type="match status" value="1"/>
</dbReference>
<comment type="caution">
    <text evidence="2">The sequence shown here is derived from an EMBL/GenBank/DDBJ whole genome shotgun (WGS) entry which is preliminary data.</text>
</comment>
<dbReference type="PANTHER" id="PTHR15364:SF0">
    <property type="entry name" value="2'-DEOXYNUCLEOSIDE 5'-PHOSPHATE N-HYDROLASE 1"/>
    <property type="match status" value="1"/>
</dbReference>
<evidence type="ECO:0000313" key="3">
    <source>
        <dbReference type="Proteomes" id="UP001203284"/>
    </source>
</evidence>
<keyword evidence="3" id="KW-1185">Reference proteome</keyword>
<dbReference type="InterPro" id="IPR007710">
    <property type="entry name" value="Nucleoside_deoxyribTrfase"/>
</dbReference>
<dbReference type="Proteomes" id="UP001203284">
    <property type="component" value="Unassembled WGS sequence"/>
</dbReference>
<evidence type="ECO:0000313" key="2">
    <source>
        <dbReference type="EMBL" id="MCK0196174.1"/>
    </source>
</evidence>
<keyword evidence="1" id="KW-0472">Membrane</keyword>
<organism evidence="2 3">
    <name type="scientific">Ancylobacter crimeensis</name>
    <dbReference type="NCBI Taxonomy" id="2579147"/>
    <lineage>
        <taxon>Bacteria</taxon>
        <taxon>Pseudomonadati</taxon>
        <taxon>Pseudomonadota</taxon>
        <taxon>Alphaproteobacteria</taxon>
        <taxon>Hyphomicrobiales</taxon>
        <taxon>Xanthobacteraceae</taxon>
        <taxon>Ancylobacter</taxon>
    </lineage>
</organism>
<dbReference type="Gene3D" id="3.40.50.450">
    <property type="match status" value="1"/>
</dbReference>
<name>A0ABT0D8C9_9HYPH</name>
<sequence length="202" mass="21602">MSLPRLYLAGPEVFRPDAVAEGARLKALCAEHGLVGVYPLDPARPGVAVEGADEIRANCIALIHQCEAVVANISPFRGPHMDPGTAWELGYATARGLPVFLWSGDRRAMVERIVPGPAAGRDAQDHLIEDFGHPENLMIVPPGARVFTSPEDAIAAAGHHLHREVAPLRVRREARRGVLVAFVVAMAVALALGAIVNRVVGW</sequence>
<accession>A0ABT0D8C9</accession>
<protein>
    <submittedName>
        <fullName evidence="2">Nucleoside 2-deoxyribosyltransferase</fullName>
    </submittedName>
</protein>
<gene>
    <name evidence="2" type="ORF">MWN34_04540</name>
</gene>